<reference evidence="2" key="1">
    <citation type="journal article" date="2019" name="Microbiol. Resour. Announc.">
        <title>Complete Genome Sequence of Halomonas olivaria, a Moderately Halophilic Bacterium Isolated from Olive Processing Effluents, Obtained by Nanopore Sequencing.</title>
        <authorList>
            <person name="Nagata S."/>
            <person name="Ii K.M."/>
            <person name="Tsukimi T."/>
            <person name="Miura M.C."/>
            <person name="Galipon J."/>
            <person name="Arakawa K."/>
        </authorList>
    </citation>
    <scope>NUCLEOTIDE SEQUENCE [LARGE SCALE GENOMIC DNA]</scope>
    <source>
        <strain evidence="2">TYRC17</strain>
    </source>
</reference>
<dbReference type="SUPFAM" id="SSF50249">
    <property type="entry name" value="Nucleic acid-binding proteins"/>
    <property type="match status" value="1"/>
</dbReference>
<evidence type="ECO:0000313" key="1">
    <source>
        <dbReference type="EMBL" id="BBI54800.1"/>
    </source>
</evidence>
<accession>A0ABN5XDL9</accession>
<sequence length="85" mass="9345">MRAFGEARAGATGLEIYHPEYRMSGSETPVEEYFTPIYPTTEGLNQPRLRALAQQALVYWTTPRGVARRNTRGASSALSATGSPR</sequence>
<proteinExistence type="predicted"/>
<keyword evidence="2" id="KW-1185">Reference proteome</keyword>
<dbReference type="InterPro" id="IPR012340">
    <property type="entry name" value="NA-bd_OB-fold"/>
</dbReference>
<protein>
    <submittedName>
        <fullName evidence="1">Uncharacterized protein</fullName>
    </submittedName>
</protein>
<gene>
    <name evidence="1" type="ORF">HORIV_72210</name>
</gene>
<evidence type="ECO:0000313" key="2">
    <source>
        <dbReference type="Proteomes" id="UP000289555"/>
    </source>
</evidence>
<name>A0ABN5XDL9_9GAMM</name>
<organism evidence="1 2">
    <name type="scientific">Vreelandella olivaria</name>
    <dbReference type="NCBI Taxonomy" id="390919"/>
    <lineage>
        <taxon>Bacteria</taxon>
        <taxon>Pseudomonadati</taxon>
        <taxon>Pseudomonadota</taxon>
        <taxon>Gammaproteobacteria</taxon>
        <taxon>Oceanospirillales</taxon>
        <taxon>Halomonadaceae</taxon>
        <taxon>Vreelandella</taxon>
    </lineage>
</organism>
<dbReference type="EMBL" id="AP019416">
    <property type="protein sequence ID" value="BBI54800.1"/>
    <property type="molecule type" value="Genomic_DNA"/>
</dbReference>
<dbReference type="Proteomes" id="UP000289555">
    <property type="component" value="Chromosome"/>
</dbReference>